<feature type="compositionally biased region" description="Basic and acidic residues" evidence="1">
    <location>
        <begin position="49"/>
        <end position="58"/>
    </location>
</feature>
<organism evidence="2 3">
    <name type="scientific">Tegillarca granosa</name>
    <name type="common">Malaysian cockle</name>
    <name type="synonym">Anadara granosa</name>
    <dbReference type="NCBI Taxonomy" id="220873"/>
    <lineage>
        <taxon>Eukaryota</taxon>
        <taxon>Metazoa</taxon>
        <taxon>Spiralia</taxon>
        <taxon>Lophotrochozoa</taxon>
        <taxon>Mollusca</taxon>
        <taxon>Bivalvia</taxon>
        <taxon>Autobranchia</taxon>
        <taxon>Pteriomorphia</taxon>
        <taxon>Arcoida</taxon>
        <taxon>Arcoidea</taxon>
        <taxon>Arcidae</taxon>
        <taxon>Tegillarca</taxon>
    </lineage>
</organism>
<comment type="caution">
    <text evidence="2">The sequence shown here is derived from an EMBL/GenBank/DDBJ whole genome shotgun (WGS) entry which is preliminary data.</text>
</comment>
<evidence type="ECO:0000256" key="1">
    <source>
        <dbReference type="SAM" id="MobiDB-lite"/>
    </source>
</evidence>
<sequence length="78" mass="8971">MYKIFSHLRISGECAHLLATIMTLATWFLEGYREVQAEQSSTSMPQIWDKPRGPKVKPEPVSQLIVCKPTTISRKRRP</sequence>
<keyword evidence="3" id="KW-1185">Reference proteome</keyword>
<dbReference type="Proteomes" id="UP001217089">
    <property type="component" value="Unassembled WGS sequence"/>
</dbReference>
<evidence type="ECO:0000313" key="3">
    <source>
        <dbReference type="Proteomes" id="UP001217089"/>
    </source>
</evidence>
<dbReference type="EMBL" id="JARBDR010000640">
    <property type="protein sequence ID" value="KAJ8310075.1"/>
    <property type="molecule type" value="Genomic_DNA"/>
</dbReference>
<feature type="region of interest" description="Disordered" evidence="1">
    <location>
        <begin position="38"/>
        <end position="60"/>
    </location>
</feature>
<proteinExistence type="predicted"/>
<protein>
    <submittedName>
        <fullName evidence="2">Uncharacterized protein</fullName>
    </submittedName>
</protein>
<accession>A0ABQ9F1Q6</accession>
<gene>
    <name evidence="2" type="ORF">KUTeg_011940</name>
</gene>
<evidence type="ECO:0000313" key="2">
    <source>
        <dbReference type="EMBL" id="KAJ8310075.1"/>
    </source>
</evidence>
<name>A0ABQ9F1Q6_TEGGR</name>
<reference evidence="2 3" key="1">
    <citation type="submission" date="2022-12" db="EMBL/GenBank/DDBJ databases">
        <title>Chromosome-level genome of Tegillarca granosa.</title>
        <authorList>
            <person name="Kim J."/>
        </authorList>
    </citation>
    <scope>NUCLEOTIDE SEQUENCE [LARGE SCALE GENOMIC DNA]</scope>
    <source>
        <strain evidence="2">Teg-2019</strain>
        <tissue evidence="2">Adductor muscle</tissue>
    </source>
</reference>